<comment type="caution">
    <text evidence="1">The sequence shown here is derived from an EMBL/GenBank/DDBJ whole genome shotgun (WGS) entry which is preliminary data.</text>
</comment>
<sequence length="48" mass="5419">MATRPFGQSRYSVIELRVEELTSAAYKFSLLLPIAQNGTLIFSPEEED</sequence>
<protein>
    <submittedName>
        <fullName evidence="1">Uncharacterized protein</fullName>
    </submittedName>
</protein>
<dbReference type="EMBL" id="BARU01036800">
    <property type="protein sequence ID" value="GAH81094.1"/>
    <property type="molecule type" value="Genomic_DNA"/>
</dbReference>
<name>X1JS47_9ZZZZ</name>
<feature type="non-terminal residue" evidence="1">
    <location>
        <position position="48"/>
    </location>
</feature>
<accession>X1JS47</accession>
<proteinExistence type="predicted"/>
<organism evidence="1">
    <name type="scientific">marine sediment metagenome</name>
    <dbReference type="NCBI Taxonomy" id="412755"/>
    <lineage>
        <taxon>unclassified sequences</taxon>
        <taxon>metagenomes</taxon>
        <taxon>ecological metagenomes</taxon>
    </lineage>
</organism>
<gene>
    <name evidence="1" type="ORF">S03H2_57413</name>
</gene>
<reference evidence="1" key="1">
    <citation type="journal article" date="2014" name="Front. Microbiol.">
        <title>High frequency of phylogenetically diverse reductive dehalogenase-homologous genes in deep subseafloor sedimentary metagenomes.</title>
        <authorList>
            <person name="Kawai M."/>
            <person name="Futagami T."/>
            <person name="Toyoda A."/>
            <person name="Takaki Y."/>
            <person name="Nishi S."/>
            <person name="Hori S."/>
            <person name="Arai W."/>
            <person name="Tsubouchi T."/>
            <person name="Morono Y."/>
            <person name="Uchiyama I."/>
            <person name="Ito T."/>
            <person name="Fujiyama A."/>
            <person name="Inagaki F."/>
            <person name="Takami H."/>
        </authorList>
    </citation>
    <scope>NUCLEOTIDE SEQUENCE</scope>
    <source>
        <strain evidence="1">Expedition CK06-06</strain>
    </source>
</reference>
<evidence type="ECO:0000313" key="1">
    <source>
        <dbReference type="EMBL" id="GAH81094.1"/>
    </source>
</evidence>
<dbReference type="AlphaFoldDB" id="X1JS47"/>